<feature type="transmembrane region" description="Helical" evidence="1">
    <location>
        <begin position="71"/>
        <end position="92"/>
    </location>
</feature>
<evidence type="ECO:0000313" key="5">
    <source>
        <dbReference type="EMBL" id="UYI21880.1"/>
    </source>
</evidence>
<reference evidence="5" key="3">
    <citation type="submission" date="2022-09" db="EMBL/GenBank/DDBJ databases">
        <title>Genome sequencing and assembly of Myxococcus xanthus DK1050 and DK101 strains.</title>
        <authorList>
            <person name="Lopez-Rojo A."/>
            <person name="Galbis-Martinez M."/>
            <person name="Bernal-Bernal D."/>
            <person name="Padmanabhan S."/>
            <person name="Elias-Arnanz M."/>
        </authorList>
    </citation>
    <scope>NUCLEOTIDE SEQUENCE</scope>
    <source>
        <strain evidence="5">DK101</strain>
    </source>
</reference>
<dbReference type="RefSeq" id="WP_011557207.1">
    <property type="nucleotide sequence ID" value="NZ_CBCSLF010000063.1"/>
</dbReference>
<evidence type="ECO:0000256" key="1">
    <source>
        <dbReference type="SAM" id="Phobius"/>
    </source>
</evidence>
<dbReference type="Gene3D" id="1.25.40.10">
    <property type="entry name" value="Tetratricopeptide repeat domain"/>
    <property type="match status" value="2"/>
</dbReference>
<keyword evidence="1" id="KW-1133">Transmembrane helix</keyword>
<dbReference type="GeneID" id="41364451"/>
<proteinExistence type="predicted"/>
<accession>A0ABF7SXI2</accession>
<name>A0ABF7SXI2_MYXXA</name>
<dbReference type="SMR" id="A0ABF7SXI2"/>
<protein>
    <submittedName>
        <fullName evidence="4">CHAT domain-containing protein</fullName>
    </submittedName>
</protein>
<dbReference type="Pfam" id="PF13490">
    <property type="entry name" value="zf-HC2"/>
    <property type="match status" value="1"/>
</dbReference>
<dbReference type="AlphaFoldDB" id="A0ABF7SXI2"/>
<dbReference type="InterPro" id="IPR024983">
    <property type="entry name" value="CHAT_dom"/>
</dbReference>
<dbReference type="Gene3D" id="1.10.10.1320">
    <property type="entry name" value="Anti-sigma factor, zinc-finger domain"/>
    <property type="match status" value="1"/>
</dbReference>
<dbReference type="SUPFAM" id="SSF48452">
    <property type="entry name" value="TPR-like"/>
    <property type="match status" value="1"/>
</dbReference>
<evidence type="ECO:0000259" key="3">
    <source>
        <dbReference type="Pfam" id="PF13490"/>
    </source>
</evidence>
<dbReference type="InterPro" id="IPR011990">
    <property type="entry name" value="TPR-like_helical_dom_sf"/>
</dbReference>
<evidence type="ECO:0000259" key="2">
    <source>
        <dbReference type="Pfam" id="PF12770"/>
    </source>
</evidence>
<reference evidence="4" key="2">
    <citation type="submission" date="2020-11" db="EMBL/GenBank/DDBJ databases">
        <authorList>
            <person name="Pogorevc D."/>
            <person name="Panter F."/>
            <person name="Schillinger C."/>
            <person name="Jansen R."/>
            <person name="Wenzel S.C."/>
            <person name="Mueller R."/>
        </authorList>
    </citation>
    <scope>NUCLEOTIDE SEQUENCE</scope>
    <source>
        <strain evidence="4">DK1622::pDPO-Mxn116-Pvan-Tpase</strain>
    </source>
</reference>
<evidence type="ECO:0000313" key="4">
    <source>
        <dbReference type="EMBL" id="QPM79539.1"/>
    </source>
</evidence>
<dbReference type="EMBL" id="CP104803">
    <property type="protein sequence ID" value="UYI21880.1"/>
    <property type="molecule type" value="Genomic_DNA"/>
</dbReference>
<sequence>MSSSPCDQLQSFADGDLPPMEAQAFGQHLADCEKCQVELTRLLQLDQLGRGYIERHGPVDIPWHALPRNRWMAGGFALASMVAVAFILLGTLRPQAPRALPELWAQPQRTLEARVTYLAADRYRRPPQVMMGGAAARSGPNRSLALLSELEKRGDLHQLAVAYLATGVPEPSSAKAILEGMRSDLRWQSADVLCDLGVAHYVASKPLDAARATEELREALRLFDTVLAMQPGHVQALWNRSLVYRDLGLPLSAMKDLTEFEHRETDEGWRSEARDRRARLSSTLRRKERWLAADQTGADLINRGAQELARALTFVDVPLLRRDFYHAVRARTSSTDVLALLPLAERLDASVGSGTVLADYVHQVAARDFSRRAPLAEQYARLISGRIPESEQDALLQRFLTSDETDLALGALAHVMQRLPAYASELVRRTQHDEDPWFRVLGLQAQAMLERQQEHYKEALAPLEQALDICRRERLVYRCIFIENDLSHVKSWLFRVNAAAQHARDGLALARPNQWDLEGVMLQALGNVARQAADVTLGRAYYGEALLMAEGDKWSTRNIHQNLAHLAIWALELDEARASLDRAMDTGLPLTQHGVAALVDVARTRRSPRDALMVEQALAREPGNTPGQRAYAKFLHGRILVEVDPARGRMLLDEAIRQAEALPLDDVSAAHARAYSYTSLIFADADTGDFIAALARFGAELGFETPARCVLGLTADTERSLLVARGAQGQLLSAYVPLRSSRFEAASMEGAVPPEMLAALQACTLVDVLARPPLQGRSGLLPPGIAWRYRTRAAAPPPPAGPGTHLVVNEVRYSEERNEVPLQWLPRTAPGAEARFLRDLAATPTQVLEAISTATEIDLATHGKVDPDSNFAYLLLAPGADGRDTLFEDSIRASQLTGAPLVVLAACEGGRPNAALHRAGSLPSAFLAAGARAVLAATHPIPDLDSSAFFGAVRDRVLAGASLAVAVRDERLQWLSAGGDSEWVNAVLVFE</sequence>
<dbReference type="InterPro" id="IPR027383">
    <property type="entry name" value="Znf_put"/>
</dbReference>
<dbReference type="EMBL" id="CP065375">
    <property type="protein sequence ID" value="QPM79539.1"/>
    <property type="molecule type" value="Genomic_DNA"/>
</dbReference>
<gene>
    <name evidence="4" type="ORF">I5Q59_35855</name>
    <name evidence="5" type="ORF">N1129_36990</name>
</gene>
<reference evidence="4" key="1">
    <citation type="journal article" date="2019" name="Metab. Eng.">
        <title>Production optimization and biosynthesis revision of corallopyronin A, a potent anti-filarial antibiotic.</title>
        <authorList>
            <person name="Pogorevc D."/>
            <person name="Panter F."/>
            <person name="Schillinger C."/>
            <person name="Jansen R."/>
            <person name="Wenzel S.C."/>
            <person name="Muller R."/>
        </authorList>
    </citation>
    <scope>NUCLEOTIDE SEQUENCE</scope>
    <source>
        <strain evidence="4">DK1622::pDPO-Mxn116-Pvan-Tpase</strain>
    </source>
</reference>
<dbReference type="InterPro" id="IPR041916">
    <property type="entry name" value="Anti_sigma_zinc_sf"/>
</dbReference>
<keyword evidence="1" id="KW-0472">Membrane</keyword>
<organism evidence="4">
    <name type="scientific">Myxococcus xanthus</name>
    <dbReference type="NCBI Taxonomy" id="34"/>
    <lineage>
        <taxon>Bacteria</taxon>
        <taxon>Pseudomonadati</taxon>
        <taxon>Myxococcota</taxon>
        <taxon>Myxococcia</taxon>
        <taxon>Myxococcales</taxon>
        <taxon>Cystobacterineae</taxon>
        <taxon>Myxococcaceae</taxon>
        <taxon>Myxococcus</taxon>
    </lineage>
</organism>
<keyword evidence="1" id="KW-0812">Transmembrane</keyword>
<feature type="domain" description="Putative zinc-finger" evidence="3">
    <location>
        <begin position="7"/>
        <end position="36"/>
    </location>
</feature>
<dbReference type="Pfam" id="PF12770">
    <property type="entry name" value="CHAT"/>
    <property type="match status" value="1"/>
</dbReference>
<feature type="domain" description="CHAT" evidence="2">
    <location>
        <begin position="822"/>
        <end position="977"/>
    </location>
</feature>